<dbReference type="EMBL" id="JAHWDF010000014">
    <property type="protein sequence ID" value="MBW2962572.1"/>
    <property type="molecule type" value="Genomic_DNA"/>
</dbReference>
<dbReference type="Proteomes" id="UP000719267">
    <property type="component" value="Unassembled WGS sequence"/>
</dbReference>
<gene>
    <name evidence="1" type="ORF">KW502_12290</name>
</gene>
<dbReference type="RefSeq" id="WP_219040854.1">
    <property type="nucleotide sequence ID" value="NZ_JAHWDF010000014.1"/>
</dbReference>
<evidence type="ECO:0000313" key="1">
    <source>
        <dbReference type="EMBL" id="MBW2962572.1"/>
    </source>
</evidence>
<organism evidence="1 2">
    <name type="scientific">Mesonia aestuariivivens</name>
    <dbReference type="NCBI Taxonomy" id="2796128"/>
    <lineage>
        <taxon>Bacteria</taxon>
        <taxon>Pseudomonadati</taxon>
        <taxon>Bacteroidota</taxon>
        <taxon>Flavobacteriia</taxon>
        <taxon>Flavobacteriales</taxon>
        <taxon>Flavobacteriaceae</taxon>
        <taxon>Mesonia</taxon>
    </lineage>
</organism>
<evidence type="ECO:0008006" key="3">
    <source>
        <dbReference type="Google" id="ProtNLM"/>
    </source>
</evidence>
<dbReference type="PROSITE" id="PS51257">
    <property type="entry name" value="PROKAR_LIPOPROTEIN"/>
    <property type="match status" value="1"/>
</dbReference>
<accession>A0ABS6W3X5</accession>
<reference evidence="1 2" key="1">
    <citation type="submission" date="2021-07" db="EMBL/GenBank/DDBJ databases">
        <title>Mesonia aestuariivivens sp. nov., isolated from a tidal flat.</title>
        <authorList>
            <person name="Kim Y.-O."/>
            <person name="Yoon J.-H."/>
        </authorList>
    </citation>
    <scope>NUCLEOTIDE SEQUENCE [LARGE SCALE GENOMIC DNA]</scope>
    <source>
        <strain evidence="1 2">JHPTF-M18</strain>
    </source>
</reference>
<proteinExistence type="predicted"/>
<keyword evidence="2" id="KW-1185">Reference proteome</keyword>
<comment type="caution">
    <text evidence="1">The sequence shown here is derived from an EMBL/GenBank/DDBJ whole genome shotgun (WGS) entry which is preliminary data.</text>
</comment>
<name>A0ABS6W3X5_9FLAO</name>
<sequence length="147" mass="17132">MRPYLLYSFAALLFISCNQTKKEKITLKDSENITTPFQLYQMSEMASFMEEMYNAHQLLKREILKGETPDSLSYNLLKLHTAKMTDSAAYDAQYKMMADLFIEYEEKIIAEPEQVKQNYNQAINMCISCHQLKCTGPILRIKKLLIP</sequence>
<protein>
    <recommendedName>
        <fullName evidence="3">Cytochrome c</fullName>
    </recommendedName>
</protein>
<evidence type="ECO:0000313" key="2">
    <source>
        <dbReference type="Proteomes" id="UP000719267"/>
    </source>
</evidence>